<dbReference type="Proteomes" id="UP000766486">
    <property type="component" value="Unassembled WGS sequence"/>
</dbReference>
<name>A0ABY6UKW0_BIOOC</name>
<accession>A0ABY6UKW0</accession>
<evidence type="ECO:0000313" key="2">
    <source>
        <dbReference type="Proteomes" id="UP000766486"/>
    </source>
</evidence>
<dbReference type="SUPFAM" id="SSF53300">
    <property type="entry name" value="vWA-like"/>
    <property type="match status" value="1"/>
</dbReference>
<sequence>MAASSSDASIQRRSSLWTSLLPRFIQRLIWRGTDPDPDAYKTPEQVLSPVASATVCYAVDVSRSTEPWVLRMEKKAITAISGALNKTTQYSTSNSSILPWNDVAYERLPLDDLDELISDGGTNPAAIFHKDEYKRHLHEARLWFLMTDGEIDQYKVREFSHSILKAGVHGTACVIVTFGHCERPPSQCNVSVGISVFAVAPHCLFLYHAIHEDTIYVIQAKGCFKELLPEEKRFILFNALTRWDDLHIIVYEDLAKVLVPQPTEMLRDSIMLPNGKVLDMRDIYHNRVSNNDTMELLSDPASLDVMLLAANTRGTSYQIEAWLERFQKQHSSAASKAFDVEDVGGMGLLQLTTLIRHVTSQADADTFWDVLRNTSASEDPLLDDLKASLRYRHQLNWDTFVFSLNKRYKNLSKMQKEVDGILSNMSHIQMKMSAPSPALLTPMSSLPRNMDQGGIPLHSFRFDQKQNMSSLGYSFKPSYIDRVGPSSNEPSSVVAGAYDEPGPQLDITTMTFLPEFRTRDVSTVSHYDIERPPAYDTCILCNRPGSIQTLLLYARSALESTPGLPVPDSLSEHEYPLILGNYAETDVVIPLVTCDGCAFLLQQARHLPNGGGSVAACLPLVPLTIVENRSKWVELVSEVYEHRFSQNITLLVFLSTLCSTVEDLEECDDDGVKPVRGWFEWVCREIMSLPSLAALAGLTPTAGILSGKVKPSMPLSDILMMVFSSHGRNSAIMELPLLAYPIHGFIVIVRLARMVKEIDPSQIELLVWKKLCYYLIEQHAEMQTRLGVEVADERLDDFLFDPSPLDSMSIPNTTRKAYSVFPVANLLDTHLLNQDTLDRFRRIHPFWVAIETQKDSFQYALAVFLHLLNDFVKSEPKITNPSFCFSRLQYQADKLAQHTSSKDVLECPGFLTEGMSAFLISQCITLSTTSKT</sequence>
<dbReference type="EMBL" id="CABFNS010000823">
    <property type="protein sequence ID" value="VUC30641.1"/>
    <property type="molecule type" value="Genomic_DNA"/>
</dbReference>
<organism evidence="1 2">
    <name type="scientific">Bionectria ochroleuca</name>
    <name type="common">Gliocladium roseum</name>
    <dbReference type="NCBI Taxonomy" id="29856"/>
    <lineage>
        <taxon>Eukaryota</taxon>
        <taxon>Fungi</taxon>
        <taxon>Dikarya</taxon>
        <taxon>Ascomycota</taxon>
        <taxon>Pezizomycotina</taxon>
        <taxon>Sordariomycetes</taxon>
        <taxon>Hypocreomycetidae</taxon>
        <taxon>Hypocreales</taxon>
        <taxon>Bionectriaceae</taxon>
        <taxon>Clonostachys</taxon>
    </lineage>
</organism>
<proteinExistence type="predicted"/>
<comment type="caution">
    <text evidence="1">The sequence shown here is derived from an EMBL/GenBank/DDBJ whole genome shotgun (WGS) entry which is preliminary data.</text>
</comment>
<dbReference type="InterPro" id="IPR036465">
    <property type="entry name" value="vWFA_dom_sf"/>
</dbReference>
<protein>
    <submittedName>
        <fullName evidence="1">Uncharacterized protein</fullName>
    </submittedName>
</protein>
<keyword evidence="2" id="KW-1185">Reference proteome</keyword>
<gene>
    <name evidence="1" type="ORF">CLO192961_LOCUS291776</name>
</gene>
<evidence type="ECO:0000313" key="1">
    <source>
        <dbReference type="EMBL" id="VUC30641.1"/>
    </source>
</evidence>
<reference evidence="1 2" key="1">
    <citation type="submission" date="2019-06" db="EMBL/GenBank/DDBJ databases">
        <authorList>
            <person name="Broberg M."/>
        </authorList>
    </citation>
    <scope>NUCLEOTIDE SEQUENCE [LARGE SCALE GENOMIC DNA]</scope>
</reference>